<evidence type="ECO:0000256" key="3">
    <source>
        <dbReference type="ARBA" id="ARBA00023163"/>
    </source>
</evidence>
<dbReference type="PROSITE" id="PS50987">
    <property type="entry name" value="HTH_ARSR_2"/>
    <property type="match status" value="1"/>
</dbReference>
<reference evidence="5" key="2">
    <citation type="journal article" date="2024" name="Environ. Microbiol.">
        <title>Genome analysis and description of Tunturibacter gen. nov. expands the diversity of Terriglobia in tundra soils.</title>
        <authorList>
            <person name="Messyasz A."/>
            <person name="Mannisto M.K."/>
            <person name="Kerkhof L.J."/>
            <person name="Haggblom M.M."/>
        </authorList>
    </citation>
    <scope>NUCLEOTIDE SEQUENCE</scope>
    <source>
        <strain evidence="5">M8UP23</strain>
    </source>
</reference>
<gene>
    <name evidence="5" type="ORF">RBB75_05365</name>
</gene>
<dbReference type="Pfam" id="PF01022">
    <property type="entry name" value="HTH_5"/>
    <property type="match status" value="1"/>
</dbReference>
<dbReference type="InterPro" id="IPR036390">
    <property type="entry name" value="WH_DNA-bd_sf"/>
</dbReference>
<dbReference type="GO" id="GO:0003700">
    <property type="term" value="F:DNA-binding transcription factor activity"/>
    <property type="evidence" value="ECO:0007669"/>
    <property type="project" value="InterPro"/>
</dbReference>
<sequence length="136" mass="15207">MTRARQFDLPQFFQALGDTTRLRLLNLMGEQEICVCYFVEILGAPQPKISRHLAYLRNAGIVSARREGKWMHYRIVMPPHVGASQVLLQTLDSLKEDKAMQADRARLTKACCSPAKYALDGVPLPTAVAEQSCEAC</sequence>
<keyword evidence="1" id="KW-0805">Transcription regulation</keyword>
<dbReference type="Gene3D" id="1.10.10.10">
    <property type="entry name" value="Winged helix-like DNA-binding domain superfamily/Winged helix DNA-binding domain"/>
    <property type="match status" value="1"/>
</dbReference>
<dbReference type="KEGG" id="temp:RBB75_05365"/>
<dbReference type="PANTHER" id="PTHR43132:SF2">
    <property type="entry name" value="ARSENICAL RESISTANCE OPERON REPRESSOR ARSR-RELATED"/>
    <property type="match status" value="1"/>
</dbReference>
<evidence type="ECO:0000259" key="4">
    <source>
        <dbReference type="PROSITE" id="PS50987"/>
    </source>
</evidence>
<name>A0AAU7ZHC3_9BACT</name>
<dbReference type="EMBL" id="CP132932">
    <property type="protein sequence ID" value="XCB27746.1"/>
    <property type="molecule type" value="Genomic_DNA"/>
</dbReference>
<keyword evidence="2" id="KW-0238">DNA-binding</keyword>
<reference evidence="5" key="1">
    <citation type="submission" date="2023-08" db="EMBL/GenBank/DDBJ databases">
        <authorList>
            <person name="Messyasz A."/>
            <person name="Mannisto M.K."/>
            <person name="Kerkhof L.J."/>
            <person name="Haggblom M."/>
        </authorList>
    </citation>
    <scope>NUCLEOTIDE SEQUENCE</scope>
    <source>
        <strain evidence="5">M8UP23</strain>
    </source>
</reference>
<dbReference type="CDD" id="cd00090">
    <property type="entry name" value="HTH_ARSR"/>
    <property type="match status" value="1"/>
</dbReference>
<dbReference type="PANTHER" id="PTHR43132">
    <property type="entry name" value="ARSENICAL RESISTANCE OPERON REPRESSOR ARSR-RELATED"/>
    <property type="match status" value="1"/>
</dbReference>
<dbReference type="InterPro" id="IPR011991">
    <property type="entry name" value="ArsR-like_HTH"/>
</dbReference>
<organism evidence="5">
    <name type="scientific">Tunturiibacter empetritectus</name>
    <dbReference type="NCBI Taxonomy" id="3069691"/>
    <lineage>
        <taxon>Bacteria</taxon>
        <taxon>Pseudomonadati</taxon>
        <taxon>Acidobacteriota</taxon>
        <taxon>Terriglobia</taxon>
        <taxon>Terriglobales</taxon>
        <taxon>Acidobacteriaceae</taxon>
        <taxon>Tunturiibacter</taxon>
    </lineage>
</organism>
<dbReference type="AlphaFoldDB" id="A0AAU7ZHC3"/>
<dbReference type="InterPro" id="IPR001845">
    <property type="entry name" value="HTH_ArsR_DNA-bd_dom"/>
</dbReference>
<evidence type="ECO:0000256" key="1">
    <source>
        <dbReference type="ARBA" id="ARBA00023015"/>
    </source>
</evidence>
<dbReference type="InterPro" id="IPR051011">
    <property type="entry name" value="Metal_resp_trans_reg"/>
</dbReference>
<dbReference type="InterPro" id="IPR036388">
    <property type="entry name" value="WH-like_DNA-bd_sf"/>
</dbReference>
<dbReference type="SMART" id="SM00418">
    <property type="entry name" value="HTH_ARSR"/>
    <property type="match status" value="1"/>
</dbReference>
<accession>A0AAU7ZHC3</accession>
<proteinExistence type="predicted"/>
<keyword evidence="3" id="KW-0804">Transcription</keyword>
<dbReference type="NCBIfam" id="NF033788">
    <property type="entry name" value="HTH_metalloreg"/>
    <property type="match status" value="1"/>
</dbReference>
<dbReference type="GO" id="GO:0003677">
    <property type="term" value="F:DNA binding"/>
    <property type="evidence" value="ECO:0007669"/>
    <property type="project" value="UniProtKB-KW"/>
</dbReference>
<evidence type="ECO:0000256" key="2">
    <source>
        <dbReference type="ARBA" id="ARBA00023125"/>
    </source>
</evidence>
<protein>
    <submittedName>
        <fullName evidence="5">Metalloregulator ArsR/SmtB family transcription factor</fullName>
    </submittedName>
</protein>
<feature type="domain" description="HTH arsR-type" evidence="4">
    <location>
        <begin position="1"/>
        <end position="98"/>
    </location>
</feature>
<dbReference type="PRINTS" id="PR00778">
    <property type="entry name" value="HTHARSR"/>
</dbReference>
<evidence type="ECO:0000313" key="5">
    <source>
        <dbReference type="EMBL" id="XCB27746.1"/>
    </source>
</evidence>
<dbReference type="RefSeq" id="WP_353069795.1">
    <property type="nucleotide sequence ID" value="NZ_CP132932.1"/>
</dbReference>
<dbReference type="SUPFAM" id="SSF46785">
    <property type="entry name" value="Winged helix' DNA-binding domain"/>
    <property type="match status" value="1"/>
</dbReference>